<sequence>MKLVVYSISIGVALLFSACSQSTKQESESSEVVTESIPDIDGVSELQTPQEEVLQRELAKEELPESVVDEIEEDSLLSTLKLEKIVEITEGAKKYYDITFITEDSEDLMVSIDDQGNFIDY</sequence>
<protein>
    <submittedName>
        <fullName evidence="1">Uncharacterized protein</fullName>
    </submittedName>
</protein>
<evidence type="ECO:0000313" key="1">
    <source>
        <dbReference type="EMBL" id="GGZ27904.1"/>
    </source>
</evidence>
<reference evidence="1" key="2">
    <citation type="submission" date="2020-09" db="EMBL/GenBank/DDBJ databases">
        <authorList>
            <person name="Sun Q."/>
            <person name="Kim S."/>
        </authorList>
    </citation>
    <scope>NUCLEOTIDE SEQUENCE</scope>
    <source>
        <strain evidence="1">KCTC 12368</strain>
    </source>
</reference>
<dbReference type="PROSITE" id="PS51257">
    <property type="entry name" value="PROKAR_LIPOPROTEIN"/>
    <property type="match status" value="1"/>
</dbReference>
<dbReference type="AlphaFoldDB" id="A0A918PYT6"/>
<name>A0A918PYT6_9BACT</name>
<keyword evidence="2" id="KW-1185">Reference proteome</keyword>
<dbReference type="RefSeq" id="WP_018472993.1">
    <property type="nucleotide sequence ID" value="NZ_BMWX01000003.1"/>
</dbReference>
<evidence type="ECO:0000313" key="2">
    <source>
        <dbReference type="Proteomes" id="UP000619457"/>
    </source>
</evidence>
<proteinExistence type="predicted"/>
<dbReference type="EMBL" id="BMWX01000003">
    <property type="protein sequence ID" value="GGZ27904.1"/>
    <property type="molecule type" value="Genomic_DNA"/>
</dbReference>
<reference evidence="1" key="1">
    <citation type="journal article" date="2014" name="Int. J. Syst. Evol. Microbiol.">
        <title>Complete genome sequence of Corynebacterium casei LMG S-19264T (=DSM 44701T), isolated from a smear-ripened cheese.</title>
        <authorList>
            <consortium name="US DOE Joint Genome Institute (JGI-PGF)"/>
            <person name="Walter F."/>
            <person name="Albersmeier A."/>
            <person name="Kalinowski J."/>
            <person name="Ruckert C."/>
        </authorList>
    </citation>
    <scope>NUCLEOTIDE SEQUENCE</scope>
    <source>
        <strain evidence="1">KCTC 12368</strain>
    </source>
</reference>
<gene>
    <name evidence="1" type="ORF">GCM10007049_20960</name>
</gene>
<accession>A0A918PYT6</accession>
<dbReference type="Proteomes" id="UP000619457">
    <property type="component" value="Unassembled WGS sequence"/>
</dbReference>
<organism evidence="1 2">
    <name type="scientific">Echinicola pacifica</name>
    <dbReference type="NCBI Taxonomy" id="346377"/>
    <lineage>
        <taxon>Bacteria</taxon>
        <taxon>Pseudomonadati</taxon>
        <taxon>Bacteroidota</taxon>
        <taxon>Cytophagia</taxon>
        <taxon>Cytophagales</taxon>
        <taxon>Cyclobacteriaceae</taxon>
        <taxon>Echinicola</taxon>
    </lineage>
</organism>
<comment type="caution">
    <text evidence="1">The sequence shown here is derived from an EMBL/GenBank/DDBJ whole genome shotgun (WGS) entry which is preliminary data.</text>
</comment>